<evidence type="ECO:0000313" key="1">
    <source>
        <dbReference type="EMBL" id="CAH2306363.1"/>
    </source>
</evidence>
<reference evidence="1" key="1">
    <citation type="submission" date="2022-03" db="EMBL/GenBank/DDBJ databases">
        <authorList>
            <person name="Alioto T."/>
            <person name="Alioto T."/>
            <person name="Gomez Garrido J."/>
        </authorList>
    </citation>
    <scope>NUCLEOTIDE SEQUENCE</scope>
</reference>
<evidence type="ECO:0000313" key="2">
    <source>
        <dbReference type="Proteomes" id="UP001295444"/>
    </source>
</evidence>
<organism evidence="1 2">
    <name type="scientific">Pelobates cultripes</name>
    <name type="common">Western spadefoot toad</name>
    <dbReference type="NCBI Taxonomy" id="61616"/>
    <lineage>
        <taxon>Eukaryota</taxon>
        <taxon>Metazoa</taxon>
        <taxon>Chordata</taxon>
        <taxon>Craniata</taxon>
        <taxon>Vertebrata</taxon>
        <taxon>Euteleostomi</taxon>
        <taxon>Amphibia</taxon>
        <taxon>Batrachia</taxon>
        <taxon>Anura</taxon>
        <taxon>Pelobatoidea</taxon>
        <taxon>Pelobatidae</taxon>
        <taxon>Pelobates</taxon>
    </lineage>
</organism>
<keyword evidence="2" id="KW-1185">Reference proteome</keyword>
<dbReference type="AlphaFoldDB" id="A0AAD1SN50"/>
<sequence>MCLDMGQFHLGTIGLLATVEPMLLLGPTTTTNLTTTMATITTTIIITGIIKSTLSSMGVEAAQAENRDDIQCKDSFR</sequence>
<proteinExistence type="predicted"/>
<gene>
    <name evidence="1" type="ORF">PECUL_23A025402</name>
</gene>
<dbReference type="Proteomes" id="UP001295444">
    <property type="component" value="Chromosome 07"/>
</dbReference>
<dbReference type="EMBL" id="OW240918">
    <property type="protein sequence ID" value="CAH2306363.1"/>
    <property type="molecule type" value="Genomic_DNA"/>
</dbReference>
<name>A0AAD1SN50_PELCU</name>
<protein>
    <submittedName>
        <fullName evidence="1">Uncharacterized protein</fullName>
    </submittedName>
</protein>
<accession>A0AAD1SN50</accession>